<dbReference type="EMBL" id="CP061081">
    <property type="protein sequence ID" value="QNT04514.1"/>
    <property type="molecule type" value="Genomic_DNA"/>
</dbReference>
<dbReference type="OrthoDB" id="8441772at2"/>
<accession>A0A7H1J1Z8</accession>
<organism evidence="1 2">
    <name type="scientific">Marinomonas arctica</name>
    <dbReference type="NCBI Taxonomy" id="383750"/>
    <lineage>
        <taxon>Bacteria</taxon>
        <taxon>Pseudomonadati</taxon>
        <taxon>Pseudomonadota</taxon>
        <taxon>Gammaproteobacteria</taxon>
        <taxon>Oceanospirillales</taxon>
        <taxon>Oceanospirillaceae</taxon>
        <taxon>Marinomonas</taxon>
    </lineage>
</organism>
<dbReference type="RefSeq" id="WP_111608732.1">
    <property type="nucleotide sequence ID" value="NZ_BMLJ01000020.1"/>
</dbReference>
<sequence>MSYETDQRIKSYLDTNQLSREQLCRSVLALDKRFSDVRPRHPRGGRDDGRDIEAIYRNDLIAFGAVGFVNQANDSTEQKKTITEKFKEDLNSALSADKKPEAFVFFTNINLTIGEKNQLIDKAKARGMIHCEIMDRERIRISLDTPDGFSIRFQHLNIPLSEEEQSSFFAKWGDDIQSVISTGFQRVENTLNRILFFQEASSTLSHLTLSIELNQEYTAEEIGHFRLFCSLYLKEPKNKILSILFGRTDRSNRMREDIAADFTEQKSGIKYGVGGGQWEQIIDIEDEDQDFEEEKYTKVGSSSSIGMDHVEFIPIQYSKDSLIRNPDGLTLRDIDEAMLLPFCNKSLAEKIKAIHIYSNGYKIKELCPSDIEIDLTEFDPEIPVVFSEDELKDPWVRIRPAGGYSSFNIKFFEETPKRMFMPKQTENSLDGKKS</sequence>
<name>A0A7H1J1Z8_9GAMM</name>
<keyword evidence="2" id="KW-1185">Reference proteome</keyword>
<protein>
    <submittedName>
        <fullName evidence="1">Uncharacterized protein</fullName>
    </submittedName>
</protein>
<gene>
    <name evidence="1" type="ORF">IBG28_12360</name>
</gene>
<evidence type="ECO:0000313" key="2">
    <source>
        <dbReference type="Proteomes" id="UP000516370"/>
    </source>
</evidence>
<reference evidence="1 2" key="1">
    <citation type="submission" date="2020-09" db="EMBL/GenBank/DDBJ databases">
        <title>Complete genome sequence of an Arctic sea ice bacterium Marinomonas arctica BSI20414.</title>
        <authorList>
            <person name="Liao L."/>
            <person name="Chen B."/>
        </authorList>
    </citation>
    <scope>NUCLEOTIDE SEQUENCE [LARGE SCALE GENOMIC DNA]</scope>
    <source>
        <strain evidence="1 2">BSI20414</strain>
    </source>
</reference>
<dbReference type="AlphaFoldDB" id="A0A7H1J1Z8"/>
<evidence type="ECO:0000313" key="1">
    <source>
        <dbReference type="EMBL" id="QNT04514.1"/>
    </source>
</evidence>
<dbReference type="KEGG" id="mard:IBG28_12360"/>
<proteinExistence type="predicted"/>
<dbReference type="Proteomes" id="UP000516370">
    <property type="component" value="Chromosome"/>
</dbReference>